<reference evidence="3 5" key="2">
    <citation type="submission" date="2023-11" db="EMBL/GenBank/DDBJ databases">
        <title>MicrobeMod: A computational toolkit for identifying prokaryotic methylation and restriction-modification with nanopore sequencing.</title>
        <authorList>
            <person name="Crits-Christoph A."/>
            <person name="Kang S.C."/>
            <person name="Lee H."/>
            <person name="Ostrov N."/>
        </authorList>
    </citation>
    <scope>NUCLEOTIDE SEQUENCE [LARGE SCALE GENOMIC DNA]</scope>
    <source>
        <strain evidence="3 5">ATCC 23090</strain>
    </source>
</reference>
<dbReference type="Pfam" id="PF05171">
    <property type="entry name" value="HemS"/>
    <property type="match status" value="2"/>
</dbReference>
<gene>
    <name evidence="2" type="ORF">SAMN05661012_01994</name>
    <name evidence="3" type="ORF">SR876_26355</name>
</gene>
<name>A0A1K1PKF9_9BACT</name>
<dbReference type="GO" id="GO:0006826">
    <property type="term" value="P:iron ion transport"/>
    <property type="evidence" value="ECO:0007669"/>
    <property type="project" value="InterPro"/>
</dbReference>
<evidence type="ECO:0000313" key="2">
    <source>
        <dbReference type="EMBL" id="SFW47158.1"/>
    </source>
</evidence>
<dbReference type="CDD" id="cd16831">
    <property type="entry name" value="HemS-like_C"/>
    <property type="match status" value="1"/>
</dbReference>
<dbReference type="EMBL" id="FPIZ01000005">
    <property type="protein sequence ID" value="SFW47158.1"/>
    <property type="molecule type" value="Genomic_DNA"/>
</dbReference>
<dbReference type="EMBL" id="CP140154">
    <property type="protein sequence ID" value="WQG88449.1"/>
    <property type="molecule type" value="Genomic_DNA"/>
</dbReference>
<dbReference type="STRING" id="1004.SAMN05661012_01994"/>
<evidence type="ECO:0000313" key="5">
    <source>
        <dbReference type="Proteomes" id="UP001326715"/>
    </source>
</evidence>
<dbReference type="RefSeq" id="WP_072359458.1">
    <property type="nucleotide sequence ID" value="NZ_CP139972.1"/>
</dbReference>
<dbReference type="Proteomes" id="UP000183788">
    <property type="component" value="Unassembled WGS sequence"/>
</dbReference>
<dbReference type="OrthoDB" id="316630at2"/>
<dbReference type="InterPro" id="IPR007845">
    <property type="entry name" value="HemS/ChuX_dom"/>
</dbReference>
<proteinExistence type="predicted"/>
<accession>A0A1K1PKF9</accession>
<dbReference type="InterPro" id="IPR053733">
    <property type="entry name" value="Heme_Transport_Util_sf"/>
</dbReference>
<dbReference type="Proteomes" id="UP001326715">
    <property type="component" value="Chromosome"/>
</dbReference>
<protein>
    <submittedName>
        <fullName evidence="3">ChuX/HutX family heme-like substrate-binding protein</fullName>
    </submittedName>
    <submittedName>
        <fullName evidence="2">Putative hemin transport protein</fullName>
    </submittedName>
</protein>
<dbReference type="CDD" id="cd16830">
    <property type="entry name" value="HemS-like_N"/>
    <property type="match status" value="1"/>
</dbReference>
<dbReference type="SUPFAM" id="SSF144064">
    <property type="entry name" value="Heme iron utilization protein-like"/>
    <property type="match status" value="1"/>
</dbReference>
<sequence length="344" mass="38241">MNEIVTSTLKDQWIAFREQNPKVRIRDAAKQLQVSEGEVVAACTGKAVQHLKPEFQALMERMPELGKVMVLTRNENCVIERKGLFEQVDAVGRHVGTVLGKDIDLRMFFSRWKFGFAVEDDAVTGFKRSLQFFDAQGHAIMKIYSLDQTDMGAWDIIVAAFMADEQPLGITVAPAPAATVYANETADKVAFLEGWAALQDTHDFFPLLMKHKVSRTYALEIGEGTFTRRIGKESVKKILESAAASGLEVMVFVGNPGNIEIHTGKVEKILEIPGWINVMDPDFNLHLKTDDIAQSWAVQKPGVDGVVTSVEVFDSAGEMIAQFFGKRKPGNPELEAWRKLVAEL</sequence>
<dbReference type="AlphaFoldDB" id="A0A1K1PKF9"/>
<feature type="domain" description="Haemin-degrading HemS/ChuX" evidence="1">
    <location>
        <begin position="212"/>
        <end position="344"/>
    </location>
</feature>
<dbReference type="Gene3D" id="3.40.1570.10">
    <property type="entry name" value="HemS/ChuS/ChuX like domains"/>
    <property type="match status" value="2"/>
</dbReference>
<reference evidence="2 4" key="1">
    <citation type="submission" date="2016-11" db="EMBL/GenBank/DDBJ databases">
        <authorList>
            <person name="Jaros S."/>
            <person name="Januszkiewicz K."/>
            <person name="Wedrychowicz H."/>
        </authorList>
    </citation>
    <scope>NUCLEOTIDE SEQUENCE [LARGE SCALE GENOMIC DNA]</scope>
    <source>
        <strain evidence="2 4">DSM 784</strain>
    </source>
</reference>
<evidence type="ECO:0000313" key="3">
    <source>
        <dbReference type="EMBL" id="WQG88449.1"/>
    </source>
</evidence>
<evidence type="ECO:0000313" key="4">
    <source>
        <dbReference type="Proteomes" id="UP000183788"/>
    </source>
</evidence>
<evidence type="ECO:0000259" key="1">
    <source>
        <dbReference type="Pfam" id="PF05171"/>
    </source>
</evidence>
<feature type="domain" description="Haemin-degrading HemS/ChuX" evidence="1">
    <location>
        <begin position="33"/>
        <end position="161"/>
    </location>
</feature>
<keyword evidence="5" id="KW-1185">Reference proteome</keyword>
<organism evidence="2 4">
    <name type="scientific">Chitinophaga sancti</name>
    <dbReference type="NCBI Taxonomy" id="1004"/>
    <lineage>
        <taxon>Bacteria</taxon>
        <taxon>Pseudomonadati</taxon>
        <taxon>Bacteroidota</taxon>
        <taxon>Chitinophagia</taxon>
        <taxon>Chitinophagales</taxon>
        <taxon>Chitinophagaceae</taxon>
        <taxon>Chitinophaga</taxon>
    </lineage>
</organism>